<sequence length="340" mass="38031">MWLLNEMHGKRILLLGTVLVLAALGYMVTTQYYQSTPIADKSNPEELFDRINNDDPDVYEPAVLELAERGSEALIAVIPRLKDDNQFGKVIAVLEQHDISKLIPIEKPVVKANQGGEKKVLIVTGHEYPGHLWQRTAPALVDILAEDARLEVSYVEDPRILAQPELNNYDVIFLNYQNHQVPAPQGALNNLKQVIKGGKGLVLFHFASGAFIDWETRQLNTEFAEIAGRAWNPDLPGHDPRGPFKVRITDTEHPITKGLSDFETIDELYTCLDGTVPIQVLAKATSIMDNEDHPMAFVHKAGNGRVFHSPLGHDLEALNDPVKELYRRGTQWAAKLEVDD</sequence>
<dbReference type="AlphaFoldDB" id="A0A521DMT6"/>
<dbReference type="PANTHER" id="PTHR40469:SF2">
    <property type="entry name" value="GALACTOSE-BINDING DOMAIN-LIKE SUPERFAMILY PROTEIN"/>
    <property type="match status" value="1"/>
</dbReference>
<dbReference type="RefSeq" id="WP_142714972.1">
    <property type="nucleotide sequence ID" value="NZ_FXTH01000011.1"/>
</dbReference>
<reference evidence="3 4" key="1">
    <citation type="submission" date="2017-05" db="EMBL/GenBank/DDBJ databases">
        <authorList>
            <person name="Varghese N."/>
            <person name="Submissions S."/>
        </authorList>
    </citation>
    <scope>NUCLEOTIDE SEQUENCE [LARGE SCALE GENOMIC DNA]</scope>
    <source>
        <strain evidence="3 4">DSM 21194</strain>
    </source>
</reference>
<dbReference type="SUPFAM" id="SSF52317">
    <property type="entry name" value="Class I glutamine amidotransferase-like"/>
    <property type="match status" value="1"/>
</dbReference>
<organism evidence="3 4">
    <name type="scientific">Fodinibius sediminis</name>
    <dbReference type="NCBI Taxonomy" id="1214077"/>
    <lineage>
        <taxon>Bacteria</taxon>
        <taxon>Pseudomonadati</taxon>
        <taxon>Balneolota</taxon>
        <taxon>Balneolia</taxon>
        <taxon>Balneolales</taxon>
        <taxon>Balneolaceae</taxon>
        <taxon>Fodinibius</taxon>
    </lineage>
</organism>
<keyword evidence="1" id="KW-0472">Membrane</keyword>
<dbReference type="Proteomes" id="UP000317593">
    <property type="component" value="Unassembled WGS sequence"/>
</dbReference>
<keyword evidence="3" id="KW-0808">Transferase</keyword>
<dbReference type="GO" id="GO:0016740">
    <property type="term" value="F:transferase activity"/>
    <property type="evidence" value="ECO:0007669"/>
    <property type="project" value="UniProtKB-KW"/>
</dbReference>
<dbReference type="InterPro" id="IPR029010">
    <property type="entry name" value="ThuA-like"/>
</dbReference>
<evidence type="ECO:0000256" key="1">
    <source>
        <dbReference type="SAM" id="Phobius"/>
    </source>
</evidence>
<evidence type="ECO:0000313" key="3">
    <source>
        <dbReference type="EMBL" id="SMO72902.1"/>
    </source>
</evidence>
<gene>
    <name evidence="3" type="ORF">SAMN06265218_11158</name>
</gene>
<feature type="domain" description="ThuA-like" evidence="2">
    <location>
        <begin position="119"/>
        <end position="333"/>
    </location>
</feature>
<dbReference type="EMBL" id="FXTH01000011">
    <property type="protein sequence ID" value="SMO72902.1"/>
    <property type="molecule type" value="Genomic_DNA"/>
</dbReference>
<keyword evidence="1" id="KW-1133">Transmembrane helix</keyword>
<dbReference type="OrthoDB" id="9785923at2"/>
<keyword evidence="1" id="KW-0812">Transmembrane</keyword>
<name>A0A521DMT6_9BACT</name>
<accession>A0A521DMT6</accession>
<dbReference type="InterPro" id="IPR029062">
    <property type="entry name" value="Class_I_gatase-like"/>
</dbReference>
<evidence type="ECO:0000259" key="2">
    <source>
        <dbReference type="Pfam" id="PF06283"/>
    </source>
</evidence>
<feature type="transmembrane region" description="Helical" evidence="1">
    <location>
        <begin position="12"/>
        <end position="33"/>
    </location>
</feature>
<keyword evidence="4" id="KW-1185">Reference proteome</keyword>
<evidence type="ECO:0000313" key="4">
    <source>
        <dbReference type="Proteomes" id="UP000317593"/>
    </source>
</evidence>
<dbReference type="Pfam" id="PF06283">
    <property type="entry name" value="ThuA"/>
    <property type="match status" value="1"/>
</dbReference>
<dbReference type="Gene3D" id="3.40.50.880">
    <property type="match status" value="1"/>
</dbReference>
<dbReference type="PANTHER" id="PTHR40469">
    <property type="entry name" value="SECRETED GLYCOSYL HYDROLASE"/>
    <property type="match status" value="1"/>
</dbReference>
<keyword evidence="3" id="KW-0315">Glutamine amidotransferase</keyword>
<protein>
    <submittedName>
        <fullName evidence="3">Type 1 glutamine amidotransferase (GATase1)</fullName>
    </submittedName>
</protein>
<proteinExistence type="predicted"/>